<dbReference type="EMBL" id="JBHTND010000004">
    <property type="protein sequence ID" value="MFD1300858.1"/>
    <property type="molecule type" value="Genomic_DNA"/>
</dbReference>
<protein>
    <submittedName>
        <fullName evidence="2">Redoxin domain-containing protein</fullName>
    </submittedName>
</protein>
<evidence type="ECO:0000313" key="3">
    <source>
        <dbReference type="Proteomes" id="UP001597176"/>
    </source>
</evidence>
<dbReference type="InterPro" id="IPR013766">
    <property type="entry name" value="Thioredoxin_domain"/>
</dbReference>
<dbReference type="PROSITE" id="PS51318">
    <property type="entry name" value="TAT"/>
    <property type="match status" value="1"/>
</dbReference>
<evidence type="ECO:0000259" key="1">
    <source>
        <dbReference type="PROSITE" id="PS51352"/>
    </source>
</evidence>
<dbReference type="InterPro" id="IPR036249">
    <property type="entry name" value="Thioredoxin-like_sf"/>
</dbReference>
<dbReference type="InterPro" id="IPR000866">
    <property type="entry name" value="AhpC/TSA"/>
</dbReference>
<organism evidence="2 3">
    <name type="scientific">Methylobacterium marchantiae</name>
    <dbReference type="NCBI Taxonomy" id="600331"/>
    <lineage>
        <taxon>Bacteria</taxon>
        <taxon>Pseudomonadati</taxon>
        <taxon>Pseudomonadota</taxon>
        <taxon>Alphaproteobacteria</taxon>
        <taxon>Hyphomicrobiales</taxon>
        <taxon>Methylobacteriaceae</taxon>
        <taxon>Methylobacterium</taxon>
    </lineage>
</organism>
<dbReference type="PROSITE" id="PS51352">
    <property type="entry name" value="THIOREDOXIN_2"/>
    <property type="match status" value="1"/>
</dbReference>
<dbReference type="Pfam" id="PF00578">
    <property type="entry name" value="AhpC-TSA"/>
    <property type="match status" value="1"/>
</dbReference>
<dbReference type="Gene3D" id="3.40.30.10">
    <property type="entry name" value="Glutaredoxin"/>
    <property type="match status" value="1"/>
</dbReference>
<dbReference type="InterPro" id="IPR006311">
    <property type="entry name" value="TAT_signal"/>
</dbReference>
<dbReference type="Proteomes" id="UP001597176">
    <property type="component" value="Unassembled WGS sequence"/>
</dbReference>
<comment type="caution">
    <text evidence="2">The sequence shown here is derived from an EMBL/GenBank/DDBJ whole genome shotgun (WGS) entry which is preliminary data.</text>
</comment>
<dbReference type="RefSeq" id="WP_238204309.1">
    <property type="nucleotide sequence ID" value="NZ_JBHTND010000004.1"/>
</dbReference>
<accession>A0ABW3WV91</accession>
<dbReference type="PANTHER" id="PTHR43640">
    <property type="entry name" value="OS07G0260300 PROTEIN"/>
    <property type="match status" value="1"/>
</dbReference>
<gene>
    <name evidence="2" type="ORF">ACFQ4G_04570</name>
</gene>
<dbReference type="InterPro" id="IPR047262">
    <property type="entry name" value="PRX-like1"/>
</dbReference>
<evidence type="ECO:0000313" key="2">
    <source>
        <dbReference type="EMBL" id="MFD1300858.1"/>
    </source>
</evidence>
<proteinExistence type="predicted"/>
<sequence length="213" mass="22615">MAMTRRIFLGSAIATGLIGWLPGLFSREAMAAGPQVGKPAPLFTGTDADGRSVRLEDYKGRIVVLEWTNHDCPFVMKHYGGQAMQALQKKWTEAGIVWLSIVSSAPGEQGAVDGQAANRLTQTRGAAPTAVILDPAGTIGRAYDAKTTPHMFIVSAEGTLLYQGGIDDKPSANLDDLKTAKNYVDAALTEIAAGKPVSVRTSRPYGCTVKYSS</sequence>
<reference evidence="3" key="1">
    <citation type="journal article" date="2019" name="Int. J. Syst. Evol. Microbiol.">
        <title>The Global Catalogue of Microorganisms (GCM) 10K type strain sequencing project: providing services to taxonomists for standard genome sequencing and annotation.</title>
        <authorList>
            <consortium name="The Broad Institute Genomics Platform"/>
            <consortium name="The Broad Institute Genome Sequencing Center for Infectious Disease"/>
            <person name="Wu L."/>
            <person name="Ma J."/>
        </authorList>
    </citation>
    <scope>NUCLEOTIDE SEQUENCE [LARGE SCALE GENOMIC DNA]</scope>
    <source>
        <strain evidence="3">CCUG 56108</strain>
    </source>
</reference>
<keyword evidence="3" id="KW-1185">Reference proteome</keyword>
<dbReference type="PANTHER" id="PTHR43640:SF1">
    <property type="entry name" value="THIOREDOXIN-DEPENDENT PEROXIREDOXIN"/>
    <property type="match status" value="1"/>
</dbReference>
<dbReference type="SUPFAM" id="SSF52833">
    <property type="entry name" value="Thioredoxin-like"/>
    <property type="match status" value="1"/>
</dbReference>
<name>A0ABW3WV91_9HYPH</name>
<feature type="domain" description="Thioredoxin" evidence="1">
    <location>
        <begin position="34"/>
        <end position="189"/>
    </location>
</feature>